<organism evidence="2 3">
    <name type="scientific">Flavobacterium noncentrifugens</name>
    <dbReference type="NCBI Taxonomy" id="1128970"/>
    <lineage>
        <taxon>Bacteria</taxon>
        <taxon>Pseudomonadati</taxon>
        <taxon>Bacteroidota</taxon>
        <taxon>Flavobacteriia</taxon>
        <taxon>Flavobacteriales</taxon>
        <taxon>Flavobacteriaceae</taxon>
        <taxon>Flavobacterium</taxon>
    </lineage>
</organism>
<keyword evidence="1" id="KW-0472">Membrane</keyword>
<gene>
    <name evidence="2" type="ORF">SAMN04487935_2361</name>
</gene>
<feature type="transmembrane region" description="Helical" evidence="1">
    <location>
        <begin position="86"/>
        <end position="108"/>
    </location>
</feature>
<dbReference type="EMBL" id="FNEZ01000003">
    <property type="protein sequence ID" value="SDK02989.1"/>
    <property type="molecule type" value="Genomic_DNA"/>
</dbReference>
<evidence type="ECO:0000313" key="3">
    <source>
        <dbReference type="Proteomes" id="UP000199580"/>
    </source>
</evidence>
<evidence type="ECO:0000256" key="1">
    <source>
        <dbReference type="SAM" id="Phobius"/>
    </source>
</evidence>
<protein>
    <submittedName>
        <fullName evidence="2">Uncharacterized protein</fullName>
    </submittedName>
</protein>
<dbReference type="AlphaFoldDB" id="A0A1G8YJD0"/>
<name>A0A1G8YJD0_9FLAO</name>
<dbReference type="Proteomes" id="UP000199580">
    <property type="component" value="Unassembled WGS sequence"/>
</dbReference>
<reference evidence="2 3" key="1">
    <citation type="submission" date="2016-10" db="EMBL/GenBank/DDBJ databases">
        <authorList>
            <person name="de Groot N.N."/>
        </authorList>
    </citation>
    <scope>NUCLEOTIDE SEQUENCE [LARGE SCALE GENOMIC DNA]</scope>
    <source>
        <strain evidence="2 3">CGMCC 1.10076</strain>
    </source>
</reference>
<sequence length="125" mass="14078">MTEIKLVLLALTVTCLIQFFETSTAILWHKTTNRNQLSSAFLNLIGIENYTICEKALCQMVQFTIGLAFISTYEMFGFELDSENRFLIALTCGIIGIFSVKSLFSMLIKPLSEEFKKSSDALTVN</sequence>
<keyword evidence="1" id="KW-1133">Transmembrane helix</keyword>
<evidence type="ECO:0000313" key="2">
    <source>
        <dbReference type="EMBL" id="SDK02989.1"/>
    </source>
</evidence>
<proteinExistence type="predicted"/>
<keyword evidence="3" id="KW-1185">Reference proteome</keyword>
<dbReference type="RefSeq" id="WP_091395597.1">
    <property type="nucleotide sequence ID" value="NZ_BKAI01000006.1"/>
</dbReference>
<accession>A0A1G8YJD0</accession>
<keyword evidence="1" id="KW-0812">Transmembrane</keyword>